<dbReference type="AlphaFoldDB" id="A0A0V1GIE6"/>
<protein>
    <submittedName>
        <fullName evidence="1">Uncharacterized protein</fullName>
    </submittedName>
</protein>
<reference evidence="1 2" key="1">
    <citation type="submission" date="2015-01" db="EMBL/GenBank/DDBJ databases">
        <title>Evolution of Trichinella species and genotypes.</title>
        <authorList>
            <person name="Korhonen P.K."/>
            <person name="Edoardo P."/>
            <person name="Giuseppe L.R."/>
            <person name="Gasser R.B."/>
        </authorList>
    </citation>
    <scope>NUCLEOTIDE SEQUENCE [LARGE SCALE GENOMIC DNA]</scope>
    <source>
        <strain evidence="1">ISS176</strain>
    </source>
</reference>
<name>A0A0V1GIE6_TRIPS</name>
<proteinExistence type="predicted"/>
<accession>A0A0V1GIE6</accession>
<evidence type="ECO:0000313" key="1">
    <source>
        <dbReference type="EMBL" id="KRY97960.1"/>
    </source>
</evidence>
<gene>
    <name evidence="1" type="ORF">T4C_10654</name>
</gene>
<dbReference type="Proteomes" id="UP000054826">
    <property type="component" value="Unassembled WGS sequence"/>
</dbReference>
<comment type="caution">
    <text evidence="1">The sequence shown here is derived from an EMBL/GenBank/DDBJ whole genome shotgun (WGS) entry which is preliminary data.</text>
</comment>
<sequence length="30" mass="3752">MCILKSIRYNFDYWYSSSFHSRRCDYSILP</sequence>
<dbReference type="EMBL" id="JYDV01002292">
    <property type="protein sequence ID" value="KRY97960.1"/>
    <property type="molecule type" value="Genomic_DNA"/>
</dbReference>
<evidence type="ECO:0000313" key="2">
    <source>
        <dbReference type="Proteomes" id="UP000054826"/>
    </source>
</evidence>
<organism evidence="1 2">
    <name type="scientific">Trichinella pseudospiralis</name>
    <name type="common">Parasitic roundworm</name>
    <dbReference type="NCBI Taxonomy" id="6337"/>
    <lineage>
        <taxon>Eukaryota</taxon>
        <taxon>Metazoa</taxon>
        <taxon>Ecdysozoa</taxon>
        <taxon>Nematoda</taxon>
        <taxon>Enoplea</taxon>
        <taxon>Dorylaimia</taxon>
        <taxon>Trichinellida</taxon>
        <taxon>Trichinellidae</taxon>
        <taxon>Trichinella</taxon>
    </lineage>
</organism>